<sequence>MLIKNIYIREETVGGIPTARNGPSRFHSNCQSELFYQAWIPSRPQLIVVGLHGAGQHSGWFGPLATHLVSQRMALYALDLRGFGRSSGLRGHVDRFENYLEDVDRFIHGIRSQLPSLPIILLGHSFGGTVAIRYAQERSTPIQALVVSAPALRIRLVIPPALDALIATISRIAPMTSIDVTGWSRVFFRDPPNHAIDTFQKVSQRDPWNTTRFSVRWLTELLINGTQALRRASQLRIPVLSFCSEDDALVDPWAVHQFYRALMGCHSQHLAFCQRPHDWILHDNGKDPLYAYVVQWIKTQSLP</sequence>
<comment type="caution">
    <text evidence="2">The sequence shown here is derived from an EMBL/GenBank/DDBJ whole genome shotgun (WGS) entry which is preliminary data.</text>
</comment>
<proteinExistence type="predicted"/>
<dbReference type="Pfam" id="PF12146">
    <property type="entry name" value="Hydrolase_4"/>
    <property type="match status" value="1"/>
</dbReference>
<dbReference type="InterPro" id="IPR051044">
    <property type="entry name" value="MAG_DAG_Lipase"/>
</dbReference>
<accession>A0A2T2WUN6</accession>
<dbReference type="Gene3D" id="3.40.50.1820">
    <property type="entry name" value="alpha/beta hydrolase"/>
    <property type="match status" value="1"/>
</dbReference>
<dbReference type="SUPFAM" id="SSF53474">
    <property type="entry name" value="alpha/beta-Hydrolases"/>
    <property type="match status" value="1"/>
</dbReference>
<protein>
    <recommendedName>
        <fullName evidence="1">Serine aminopeptidase S33 domain-containing protein</fullName>
    </recommendedName>
</protein>
<dbReference type="EMBL" id="PXYT01000047">
    <property type="protein sequence ID" value="PSR25941.1"/>
    <property type="molecule type" value="Genomic_DNA"/>
</dbReference>
<dbReference type="AlphaFoldDB" id="A0A2T2WUN6"/>
<evidence type="ECO:0000259" key="1">
    <source>
        <dbReference type="Pfam" id="PF12146"/>
    </source>
</evidence>
<dbReference type="Proteomes" id="UP000242699">
    <property type="component" value="Unassembled WGS sequence"/>
</dbReference>
<dbReference type="PANTHER" id="PTHR11614">
    <property type="entry name" value="PHOSPHOLIPASE-RELATED"/>
    <property type="match status" value="1"/>
</dbReference>
<evidence type="ECO:0000313" key="2">
    <source>
        <dbReference type="EMBL" id="PSR25941.1"/>
    </source>
</evidence>
<dbReference type="InterPro" id="IPR029058">
    <property type="entry name" value="AB_hydrolase_fold"/>
</dbReference>
<name>A0A2T2WUN6_9FIRM</name>
<gene>
    <name evidence="2" type="ORF">C7B43_15825</name>
</gene>
<feature type="domain" description="Serine aminopeptidase S33" evidence="1">
    <location>
        <begin position="43"/>
        <end position="265"/>
    </location>
</feature>
<reference evidence="2 3" key="1">
    <citation type="journal article" date="2014" name="BMC Genomics">
        <title>Comparison of environmental and isolate Sulfobacillus genomes reveals diverse carbon, sulfur, nitrogen, and hydrogen metabolisms.</title>
        <authorList>
            <person name="Justice N.B."/>
            <person name="Norman A."/>
            <person name="Brown C.T."/>
            <person name="Singh A."/>
            <person name="Thomas B.C."/>
            <person name="Banfield J.F."/>
        </authorList>
    </citation>
    <scope>NUCLEOTIDE SEQUENCE [LARGE SCALE GENOMIC DNA]</scope>
    <source>
        <strain evidence="2">AMDSBA1</strain>
    </source>
</reference>
<evidence type="ECO:0000313" key="3">
    <source>
        <dbReference type="Proteomes" id="UP000242699"/>
    </source>
</evidence>
<dbReference type="InterPro" id="IPR022742">
    <property type="entry name" value="Hydrolase_4"/>
</dbReference>
<organism evidence="2 3">
    <name type="scientific">Sulfobacillus benefaciens</name>
    <dbReference type="NCBI Taxonomy" id="453960"/>
    <lineage>
        <taxon>Bacteria</taxon>
        <taxon>Bacillati</taxon>
        <taxon>Bacillota</taxon>
        <taxon>Clostridia</taxon>
        <taxon>Eubacteriales</taxon>
        <taxon>Clostridiales Family XVII. Incertae Sedis</taxon>
        <taxon>Sulfobacillus</taxon>
    </lineage>
</organism>